<dbReference type="Pfam" id="PF17170">
    <property type="entry name" value="DUF5128"/>
    <property type="match status" value="1"/>
</dbReference>
<dbReference type="EMBL" id="DRTV01000261">
    <property type="protein sequence ID" value="HHF58509.1"/>
    <property type="molecule type" value="Genomic_DNA"/>
</dbReference>
<protein>
    <recommendedName>
        <fullName evidence="2">6-bladed beta-propeller</fullName>
    </recommendedName>
</protein>
<dbReference type="AlphaFoldDB" id="A0A7C5I507"/>
<dbReference type="SUPFAM" id="SSF63829">
    <property type="entry name" value="Calcium-dependent phosphotriesterase"/>
    <property type="match status" value="1"/>
</dbReference>
<evidence type="ECO:0008006" key="2">
    <source>
        <dbReference type="Google" id="ProtNLM"/>
    </source>
</evidence>
<sequence length="360" mass="42062">MRKLSVISLILILANLCFAWQVKLIKTIPLEDNALFVGGFFVVLEDGSLLFTDIRDKHSQFKIFNEEGRLVKSWGKMGPGPDEFGGLGLLDYQKPYLAVVDSGKHRIHVFEKLKDYEFKKISDFLAWELSSSIKIYKKNVLMCGYIVSPQGKKYVLFMRDFSGKETKYILPIEHRYGTKSMREQKKIREKVSGFLFLAYIDINQDTVYYVNEARLKISKIDLRSKKIEFIGKEPKNFRALSMSKKMKKALLNPRTGKEVTEVILSKHSFVSSLFADKDFVGVLYVNREKKINNELYFVPYLQLYNHSGKLMLQQRLASFYSEERFIPLFYQKNKRHLYLCSIISGQETIKYVIYKFSIEP</sequence>
<gene>
    <name evidence="1" type="ORF">ENL41_03695</name>
</gene>
<organism evidence="1">
    <name type="scientific">candidate division WOR-3 bacterium</name>
    <dbReference type="NCBI Taxonomy" id="2052148"/>
    <lineage>
        <taxon>Bacteria</taxon>
        <taxon>Bacteria division WOR-3</taxon>
    </lineage>
</organism>
<reference evidence="1" key="1">
    <citation type="journal article" date="2020" name="mSystems">
        <title>Genome- and Community-Level Interaction Insights into Carbon Utilization and Element Cycling Functions of Hydrothermarchaeota in Hydrothermal Sediment.</title>
        <authorList>
            <person name="Zhou Z."/>
            <person name="Liu Y."/>
            <person name="Xu W."/>
            <person name="Pan J."/>
            <person name="Luo Z.H."/>
            <person name="Li M."/>
        </authorList>
    </citation>
    <scope>NUCLEOTIDE SEQUENCE [LARGE SCALE GENOMIC DNA]</scope>
    <source>
        <strain evidence="1">HyVt-94</strain>
    </source>
</reference>
<dbReference type="Proteomes" id="UP000886014">
    <property type="component" value="Unassembled WGS sequence"/>
</dbReference>
<name>A0A7C5I507_UNCW3</name>
<proteinExistence type="predicted"/>
<evidence type="ECO:0000313" key="1">
    <source>
        <dbReference type="EMBL" id="HHF58509.1"/>
    </source>
</evidence>
<accession>A0A7C5I507</accession>
<comment type="caution">
    <text evidence="1">The sequence shown here is derived from an EMBL/GenBank/DDBJ whole genome shotgun (WGS) entry which is preliminary data.</text>
</comment>